<dbReference type="InterPro" id="IPR002937">
    <property type="entry name" value="Amino_oxidase"/>
</dbReference>
<evidence type="ECO:0000256" key="4">
    <source>
        <dbReference type="RuleBase" id="RU362075"/>
    </source>
</evidence>
<evidence type="ECO:0000259" key="5">
    <source>
        <dbReference type="Pfam" id="PF01593"/>
    </source>
</evidence>
<dbReference type="EMBL" id="JACWMT010000001">
    <property type="protein sequence ID" value="MBD1269731.1"/>
    <property type="molecule type" value="Genomic_DNA"/>
</dbReference>
<dbReference type="InterPro" id="IPR014105">
    <property type="entry name" value="Carotenoid/retinoid_OxRdtase"/>
</dbReference>
<evidence type="ECO:0000256" key="2">
    <source>
        <dbReference type="ARBA" id="ARBA00022746"/>
    </source>
</evidence>
<dbReference type="GO" id="GO:0016491">
    <property type="term" value="F:oxidoreductase activity"/>
    <property type="evidence" value="ECO:0007669"/>
    <property type="project" value="UniProtKB-KW"/>
</dbReference>
<comment type="similarity">
    <text evidence="4">Belongs to the carotenoid/retinoid oxidoreductase family.</text>
</comment>
<dbReference type="Proteomes" id="UP000587211">
    <property type="component" value="Unassembled WGS sequence"/>
</dbReference>
<dbReference type="PANTHER" id="PTHR43734">
    <property type="entry name" value="PHYTOENE DESATURASE"/>
    <property type="match status" value="1"/>
</dbReference>
<dbReference type="SUPFAM" id="SSF51905">
    <property type="entry name" value="FAD/NAD(P)-binding domain"/>
    <property type="match status" value="1"/>
</dbReference>
<evidence type="ECO:0000313" key="9">
    <source>
        <dbReference type="Proteomes" id="UP000659061"/>
    </source>
</evidence>
<dbReference type="Gene3D" id="3.50.50.60">
    <property type="entry name" value="FAD/NAD(P)-binding domain"/>
    <property type="match status" value="2"/>
</dbReference>
<comment type="caution">
    <text evidence="6">The sequence shown here is derived from an EMBL/GenBank/DDBJ whole genome shotgun (WGS) entry which is preliminary data.</text>
</comment>
<dbReference type="Pfam" id="PF01593">
    <property type="entry name" value="Amino_oxidase"/>
    <property type="match status" value="1"/>
</dbReference>
<evidence type="ECO:0000313" key="8">
    <source>
        <dbReference type="Proteomes" id="UP000587211"/>
    </source>
</evidence>
<proteinExistence type="inferred from homology"/>
<dbReference type="AlphaFoldDB" id="A0A8I0FVJ7"/>
<sequence>MGRVTVIGGGISGLATAALLAADGWSVDLLEQRDEVGGRAGTWEQDGFRFDTGPSWYLMPEVFDHFFRLLGTSAAEQLDLVRLDPAYRVFFEGHADPVDVLTTRARNVALFDAIEPGAGQRLEQYLDSADDALAMAVDHFLYTSFDRPANLAHADVLRRAPQLAGLLGRSLESHVASRFDDVRLRQILGYPAVFLGSSPSRAPSMYHLMSGMDLAGGVLYPQGGFSTLIDAIAALARARGVRIHTGATVIGIDTVATDRLPFVPGARARVEGVTFRTAERIEWIGADVVVGAADLHHLETRLLPEHLRTYPESWWRRRDPGPGAVLAYLGVEGELPQLAHHTMFFTQDWASNFDDVLGRPGRVPDPASSYVCKPSATDPTVAPPGDENVFVLVPVPADVGLGRGGIDGTGDPVIEKTADAAIAQISAWAGVPDLASRIKVRRTVGPGDFAADLNAWSGGALGPAHTLRQSAFLRARNASRHVDGLLYAGSSTIPGIGLPMCLISAELVLKRLRGDRSAGPIGEPTGTTVDA</sequence>
<gene>
    <name evidence="6" type="primary">crtI</name>
    <name evidence="7" type="ORF">BJ975_002988</name>
    <name evidence="6" type="ORF">IDH50_05790</name>
</gene>
<evidence type="ECO:0000256" key="1">
    <source>
        <dbReference type="ARBA" id="ARBA00004829"/>
    </source>
</evidence>
<evidence type="ECO:0000313" key="7">
    <source>
        <dbReference type="EMBL" id="NYI39613.1"/>
    </source>
</evidence>
<evidence type="ECO:0000313" key="6">
    <source>
        <dbReference type="EMBL" id="MBD1269731.1"/>
    </source>
</evidence>
<reference evidence="6" key="2">
    <citation type="submission" date="2020-09" db="EMBL/GenBank/DDBJ databases">
        <title>Novel species in genus Aeromicrobium.</title>
        <authorList>
            <person name="Zhang G."/>
        </authorList>
    </citation>
    <scope>NUCLEOTIDE SEQUENCE</scope>
    <source>
        <strain evidence="6">SSW1-57</strain>
    </source>
</reference>
<dbReference type="InterPro" id="IPR036188">
    <property type="entry name" value="FAD/NAD-bd_sf"/>
</dbReference>
<dbReference type="GO" id="GO:0016117">
    <property type="term" value="P:carotenoid biosynthetic process"/>
    <property type="evidence" value="ECO:0007669"/>
    <property type="project" value="UniProtKB-KW"/>
</dbReference>
<reference evidence="7 8" key="1">
    <citation type="submission" date="2020-07" db="EMBL/GenBank/DDBJ databases">
        <title>Sequencing the genomes of 1000 actinobacteria strains.</title>
        <authorList>
            <person name="Klenk H.-P."/>
        </authorList>
    </citation>
    <scope>NUCLEOTIDE SEQUENCE [LARGE SCALE GENOMIC DNA]</scope>
    <source>
        <strain evidence="7 8">DSM 19087</strain>
    </source>
</reference>
<comment type="pathway">
    <text evidence="1 4">Carotenoid biosynthesis.</text>
</comment>
<dbReference type="Proteomes" id="UP000659061">
    <property type="component" value="Unassembled WGS sequence"/>
</dbReference>
<protein>
    <submittedName>
        <fullName evidence="6">Phytoene desaturase</fullName>
    </submittedName>
</protein>
<name>A0A8I0FVJ7_9ACTN</name>
<keyword evidence="2 4" id="KW-0125">Carotenoid biosynthesis</keyword>
<evidence type="ECO:0000256" key="3">
    <source>
        <dbReference type="ARBA" id="ARBA00023002"/>
    </source>
</evidence>
<dbReference type="EMBL" id="JACBZN010000001">
    <property type="protein sequence ID" value="NYI39613.1"/>
    <property type="molecule type" value="Genomic_DNA"/>
</dbReference>
<keyword evidence="3 4" id="KW-0560">Oxidoreductase</keyword>
<dbReference type="NCBIfam" id="TIGR02734">
    <property type="entry name" value="crtI_fam"/>
    <property type="match status" value="1"/>
</dbReference>
<dbReference type="RefSeq" id="WP_179427406.1">
    <property type="nucleotide sequence ID" value="NZ_BAAAMP010000002.1"/>
</dbReference>
<accession>A0A8I0FVJ7</accession>
<organism evidence="6 9">
    <name type="scientific">Aeromicrobium tamlense</name>
    <dbReference type="NCBI Taxonomy" id="375541"/>
    <lineage>
        <taxon>Bacteria</taxon>
        <taxon>Bacillati</taxon>
        <taxon>Actinomycetota</taxon>
        <taxon>Actinomycetes</taxon>
        <taxon>Propionibacteriales</taxon>
        <taxon>Nocardioidaceae</taxon>
        <taxon>Aeromicrobium</taxon>
    </lineage>
</organism>
<feature type="domain" description="Amine oxidase" evidence="5">
    <location>
        <begin position="11"/>
        <end position="506"/>
    </location>
</feature>
<keyword evidence="8" id="KW-1185">Reference proteome</keyword>
<dbReference type="PANTHER" id="PTHR43734:SF1">
    <property type="entry name" value="PHYTOENE DESATURASE"/>
    <property type="match status" value="1"/>
</dbReference>